<feature type="coiled-coil region" evidence="1">
    <location>
        <begin position="373"/>
        <end position="407"/>
    </location>
</feature>
<proteinExistence type="predicted"/>
<dbReference type="Pfam" id="PF21787">
    <property type="entry name" value="TNP-like_RNaseH_N"/>
    <property type="match status" value="1"/>
</dbReference>
<feature type="compositionally biased region" description="Low complexity" evidence="2">
    <location>
        <begin position="72"/>
        <end position="83"/>
    </location>
</feature>
<feature type="region of interest" description="Disordered" evidence="2">
    <location>
        <begin position="1"/>
        <end position="101"/>
    </location>
</feature>
<dbReference type="Proteomes" id="UP001219518">
    <property type="component" value="Unassembled WGS sequence"/>
</dbReference>
<reference evidence="7" key="2">
    <citation type="journal article" date="2023" name="BMC Genomics">
        <title>Pest status, molecular evolution, and epigenetic factors derived from the genome assembly of Frankliniella fusca, a thysanopteran phytovirus vector.</title>
        <authorList>
            <person name="Catto M.A."/>
            <person name="Labadie P.E."/>
            <person name="Jacobson A.L."/>
            <person name="Kennedy G.G."/>
            <person name="Srinivasan R."/>
            <person name="Hunt B.G."/>
        </authorList>
    </citation>
    <scope>NUCLEOTIDE SEQUENCE</scope>
    <source>
        <strain evidence="7">PL_HMW_Pooled</strain>
    </source>
</reference>
<dbReference type="InterPro" id="IPR021896">
    <property type="entry name" value="THAP9-like_HTH"/>
</dbReference>
<feature type="compositionally biased region" description="Basic residues" evidence="2">
    <location>
        <begin position="1"/>
        <end position="26"/>
    </location>
</feature>
<evidence type="ECO:0000259" key="4">
    <source>
        <dbReference type="Pfam" id="PF21787"/>
    </source>
</evidence>
<name>A0AAE1L7P0_9NEOP</name>
<comment type="caution">
    <text evidence="7">The sequence shown here is derived from an EMBL/GenBank/DDBJ whole genome shotgun (WGS) entry which is preliminary data.</text>
</comment>
<feature type="domain" description="Transposable element P transposase-like RNase H C-terminal" evidence="6">
    <location>
        <begin position="912"/>
        <end position="938"/>
    </location>
</feature>
<evidence type="ECO:0000313" key="8">
    <source>
        <dbReference type="Proteomes" id="UP001219518"/>
    </source>
</evidence>
<feature type="domain" description="Transposable element P transposase-like GTP-binding insertion" evidence="5">
    <location>
        <begin position="681"/>
        <end position="794"/>
    </location>
</feature>
<feature type="compositionally biased region" description="Acidic residues" evidence="2">
    <location>
        <begin position="855"/>
        <end position="870"/>
    </location>
</feature>
<accession>A0AAE1L7P0</accession>
<dbReference type="InterPro" id="IPR048366">
    <property type="entry name" value="TNP-like_GBD"/>
</dbReference>
<feature type="domain" description="Transposable element P transposase-like RNase H" evidence="4">
    <location>
        <begin position="500"/>
        <end position="648"/>
    </location>
</feature>
<gene>
    <name evidence="7" type="ORF">KUF71_019094</name>
</gene>
<dbReference type="Pfam" id="PF12017">
    <property type="entry name" value="Tnp_P_element"/>
    <property type="match status" value="1"/>
</dbReference>
<dbReference type="InterPro" id="IPR048367">
    <property type="entry name" value="TNP-like_RNaseH_C"/>
</dbReference>
<feature type="region of interest" description="Disordered" evidence="2">
    <location>
        <begin position="837"/>
        <end position="872"/>
    </location>
</feature>
<feature type="compositionally biased region" description="Basic and acidic residues" evidence="2">
    <location>
        <begin position="44"/>
        <end position="53"/>
    </location>
</feature>
<evidence type="ECO:0000259" key="5">
    <source>
        <dbReference type="Pfam" id="PF21788"/>
    </source>
</evidence>
<evidence type="ECO:0000256" key="2">
    <source>
        <dbReference type="SAM" id="MobiDB-lite"/>
    </source>
</evidence>
<evidence type="ECO:0000256" key="1">
    <source>
        <dbReference type="SAM" id="Coils"/>
    </source>
</evidence>
<organism evidence="7 8">
    <name type="scientific">Frankliniella fusca</name>
    <dbReference type="NCBI Taxonomy" id="407009"/>
    <lineage>
        <taxon>Eukaryota</taxon>
        <taxon>Metazoa</taxon>
        <taxon>Ecdysozoa</taxon>
        <taxon>Arthropoda</taxon>
        <taxon>Hexapoda</taxon>
        <taxon>Insecta</taxon>
        <taxon>Pterygota</taxon>
        <taxon>Neoptera</taxon>
        <taxon>Paraneoptera</taxon>
        <taxon>Thysanoptera</taxon>
        <taxon>Terebrantia</taxon>
        <taxon>Thripoidea</taxon>
        <taxon>Thripidae</taxon>
        <taxon>Frankliniella</taxon>
    </lineage>
</organism>
<sequence length="991" mass="112187">MPKKSASSRRKRLTQRKAERYRKPKPAKQIDDAARDLGPVSECTEDRNDKENENSETIATSVQVYMEHDYYSSSTETSEMGSSQLSGRTPEDTALNLADNSRTTLTQVAREQGYCSSSSEVSELESSRSLEMVAKVKSLNGNDSSRTSLTQKNMECSKSIAPPSGMKLLTDPVKKSVSPATSAVDVSSNFNLLLQVKEKLELFLFKRWLVIIDKDCLHVVYYSIQDSLVVQRSLVVSLSGDVKAFVHNEPICMSIFKDLDPAIPLEADSINNFVDRIVSVVNYFKKLQVCGGIDDKKFQPAWSSCPLGYTDKNSFKECRFVETFRSHLCLKVVQERTWRCSECKKMYGPLRRRISALEEAERHPHTSNKYLSERHMLEKMEKLQKNLRNEKKKNSTLQERMAEMIRKESVPVDNQMADVLTEILSNSNMTPAQSIFMQQQVKASQLRNASGMRWHPTMIRFALSVHLTSPAAYEMMRQTGMIKLPSSSTLFEYTHVEKVSEGIDETVIKSVADRLKAFKEKHKKYHVLMADEIHISQNLVFQKSTGQMIGYTSLDDIESEVANLEKCLDDPNHEREEVLASKMLVYMIKGVSNGIKESIACFTVGKHLSANQLYVWSWKVIGALERSGIAVVAYVSDGASVNRAFIKKHTPATVHRSGIIFDTINKCAKDRILYFIADVPHLLKTIRNCILNSRCDGKKSRRKMMKNGKKISWDFIIKLYEMKKGKNLRKSYKLNPMNVYPDSYGRMKVKLAAQALSGTVCKDIRSQNWDDARETEVFIEKVNEWFDCLNGAHSSQGKKTNNSNLNPYTSVDDCRFDTIANFLMYLEEWEEDAKNPNQTLNATAGNNTLNAGDCNESEIEDGVFNPEEDTPASRRLLSSQTLEGIRLTSFAFKPLVSFLLSEGVSFINARIFCQDPLEQHFSKIRAGGGGNNNPNAAKLLNRNRVLHTIGQMGMRKRKGNSGEACSHVEVTTEPLAKRRWTRTPKLLQPLE</sequence>
<protein>
    <submittedName>
        <fullName evidence="7">Transposable element P transposase</fullName>
    </submittedName>
</protein>
<keyword evidence="1" id="KW-0175">Coiled coil</keyword>
<dbReference type="Pfam" id="PF21789">
    <property type="entry name" value="TNP-like_RNaseH_C"/>
    <property type="match status" value="1"/>
</dbReference>
<feature type="compositionally biased region" description="Low complexity" evidence="2">
    <location>
        <begin position="839"/>
        <end position="852"/>
    </location>
</feature>
<dbReference type="Pfam" id="PF21788">
    <property type="entry name" value="TNP-like_GBD"/>
    <property type="match status" value="1"/>
</dbReference>
<reference evidence="7" key="1">
    <citation type="submission" date="2021-07" db="EMBL/GenBank/DDBJ databases">
        <authorList>
            <person name="Catto M.A."/>
            <person name="Jacobson A."/>
            <person name="Kennedy G."/>
            <person name="Labadie P."/>
            <person name="Hunt B.G."/>
            <person name="Srinivasan R."/>
        </authorList>
    </citation>
    <scope>NUCLEOTIDE SEQUENCE</scope>
    <source>
        <strain evidence="7">PL_HMW_Pooled</strain>
        <tissue evidence="7">Head</tissue>
    </source>
</reference>
<feature type="domain" description="THAP9-like helix-turn-helix" evidence="3">
    <location>
        <begin position="418"/>
        <end position="491"/>
    </location>
</feature>
<dbReference type="InterPro" id="IPR048365">
    <property type="entry name" value="TNP-like_RNaseH_N"/>
</dbReference>
<evidence type="ECO:0000259" key="6">
    <source>
        <dbReference type="Pfam" id="PF21789"/>
    </source>
</evidence>
<dbReference type="EMBL" id="JAHWGI010000081">
    <property type="protein sequence ID" value="KAK3908839.1"/>
    <property type="molecule type" value="Genomic_DNA"/>
</dbReference>
<keyword evidence="8" id="KW-1185">Reference proteome</keyword>
<dbReference type="AlphaFoldDB" id="A0AAE1L7P0"/>
<evidence type="ECO:0000313" key="7">
    <source>
        <dbReference type="EMBL" id="KAK3908839.1"/>
    </source>
</evidence>
<evidence type="ECO:0000259" key="3">
    <source>
        <dbReference type="Pfam" id="PF12017"/>
    </source>
</evidence>